<dbReference type="InterPro" id="IPR036388">
    <property type="entry name" value="WH-like_DNA-bd_sf"/>
</dbReference>
<dbReference type="GO" id="GO:0005737">
    <property type="term" value="C:cytoplasm"/>
    <property type="evidence" value="ECO:0007669"/>
    <property type="project" value="UniProtKB-SubCell"/>
</dbReference>
<dbReference type="SUPFAM" id="SSF53155">
    <property type="entry name" value="Methylated DNA-protein cysteine methyltransferase domain"/>
    <property type="match status" value="1"/>
</dbReference>
<keyword evidence="6 8" id="KW-0234">DNA repair</keyword>
<keyword evidence="5 8" id="KW-0227">DNA damage</keyword>
<dbReference type="PANTHER" id="PTHR10815">
    <property type="entry name" value="METHYLATED-DNA--PROTEIN-CYSTEINE METHYLTRANSFERASE"/>
    <property type="match status" value="1"/>
</dbReference>
<comment type="caution">
    <text evidence="11">The sequence shown here is derived from an EMBL/GenBank/DDBJ whole genome shotgun (WGS) entry which is preliminary data.</text>
</comment>
<dbReference type="InterPro" id="IPR008332">
    <property type="entry name" value="MethylG_MeTrfase_N"/>
</dbReference>
<comment type="miscellaneous">
    <text evidence="8">This enzyme catalyzes only one turnover and therefore is not strictly catalytic. According to one definition, an enzyme is a biocatalyst that acts repeatedly and over many reaction cycles.</text>
</comment>
<dbReference type="EMBL" id="ADCY02000042">
    <property type="protein sequence ID" value="EFG30674.1"/>
    <property type="molecule type" value="Genomic_DNA"/>
</dbReference>
<evidence type="ECO:0000313" key="12">
    <source>
        <dbReference type="Proteomes" id="UP000017813"/>
    </source>
</evidence>
<dbReference type="InterPro" id="IPR023546">
    <property type="entry name" value="MGMT"/>
</dbReference>
<comment type="catalytic activity">
    <reaction evidence="1 8">
        <text>a 4-O-methyl-thymidine in DNA + L-cysteinyl-[protein] = a thymidine in DNA + S-methyl-L-cysteinyl-[protein]</text>
        <dbReference type="Rhea" id="RHEA:53428"/>
        <dbReference type="Rhea" id="RHEA-COMP:10131"/>
        <dbReference type="Rhea" id="RHEA-COMP:10132"/>
        <dbReference type="Rhea" id="RHEA-COMP:13555"/>
        <dbReference type="Rhea" id="RHEA-COMP:13556"/>
        <dbReference type="ChEBI" id="CHEBI:29950"/>
        <dbReference type="ChEBI" id="CHEBI:82612"/>
        <dbReference type="ChEBI" id="CHEBI:137386"/>
        <dbReference type="ChEBI" id="CHEBI:137387"/>
        <dbReference type="EC" id="2.1.1.63"/>
    </reaction>
</comment>
<evidence type="ECO:0000259" key="9">
    <source>
        <dbReference type="Pfam" id="PF01035"/>
    </source>
</evidence>
<dbReference type="InterPro" id="IPR014048">
    <property type="entry name" value="MethylDNA_cys_MeTrfase_DNA-bd"/>
</dbReference>
<keyword evidence="4 8" id="KW-0808">Transferase</keyword>
<dbReference type="GO" id="GO:0006307">
    <property type="term" value="P:DNA alkylation repair"/>
    <property type="evidence" value="ECO:0007669"/>
    <property type="project" value="UniProtKB-UniRule"/>
</dbReference>
<dbReference type="InterPro" id="IPR036631">
    <property type="entry name" value="MGMT_N_sf"/>
</dbReference>
<comment type="catalytic activity">
    <reaction evidence="7 8">
        <text>a 6-O-methyl-2'-deoxyguanosine in DNA + L-cysteinyl-[protein] = S-methyl-L-cysteinyl-[protein] + a 2'-deoxyguanosine in DNA</text>
        <dbReference type="Rhea" id="RHEA:24000"/>
        <dbReference type="Rhea" id="RHEA-COMP:10131"/>
        <dbReference type="Rhea" id="RHEA-COMP:10132"/>
        <dbReference type="Rhea" id="RHEA-COMP:11367"/>
        <dbReference type="Rhea" id="RHEA-COMP:11368"/>
        <dbReference type="ChEBI" id="CHEBI:29950"/>
        <dbReference type="ChEBI" id="CHEBI:82612"/>
        <dbReference type="ChEBI" id="CHEBI:85445"/>
        <dbReference type="ChEBI" id="CHEBI:85448"/>
        <dbReference type="EC" id="2.1.1.63"/>
    </reaction>
</comment>
<dbReference type="Gene3D" id="3.30.160.70">
    <property type="entry name" value="Methylated DNA-protein cysteine methyltransferase domain"/>
    <property type="match status" value="1"/>
</dbReference>
<dbReference type="eggNOG" id="COG0350">
    <property type="taxonomic scope" value="Bacteria"/>
</dbReference>
<dbReference type="InterPro" id="IPR036217">
    <property type="entry name" value="MethylDNA_cys_MeTrfase_DNAb"/>
</dbReference>
<dbReference type="FunFam" id="1.10.10.10:FF:000337">
    <property type="entry name" value="Methylated-DNA--protein-cysteine methyltransferase"/>
    <property type="match status" value="1"/>
</dbReference>
<dbReference type="GO" id="GO:0032259">
    <property type="term" value="P:methylation"/>
    <property type="evidence" value="ECO:0007669"/>
    <property type="project" value="UniProtKB-KW"/>
</dbReference>
<dbReference type="Pfam" id="PF01035">
    <property type="entry name" value="DNA_binding_1"/>
    <property type="match status" value="1"/>
</dbReference>
<evidence type="ECO:0000256" key="4">
    <source>
        <dbReference type="ARBA" id="ARBA00022679"/>
    </source>
</evidence>
<reference evidence="11 12" key="2">
    <citation type="submission" date="2011-10" db="EMBL/GenBank/DDBJ databases">
        <title>The Genome Sequence of Simonsiella muelleri ATCC 29453.</title>
        <authorList>
            <consortium name="The Broad Institute Genome Sequencing Platform"/>
            <consortium name="The Broad Institute Genome Sequencing Center for Infectious Disease"/>
            <person name="Earl A."/>
            <person name="Ward D."/>
            <person name="Feldgarden M."/>
            <person name="Gevers D."/>
            <person name="Izard J."/>
            <person name="Baranova O.V."/>
            <person name="Blanton J.M."/>
            <person name="Tanner A.C."/>
            <person name="Dewhirst F."/>
            <person name="Young S.K."/>
            <person name="Zeng Q."/>
            <person name="Gargeya S."/>
            <person name="Fitzgerald M."/>
            <person name="Haas B."/>
            <person name="Abouelleil A."/>
            <person name="Alvarado L."/>
            <person name="Arachchi H.M."/>
            <person name="Berlin A."/>
            <person name="Brown A."/>
            <person name="Chapman S.B."/>
            <person name="Chen Z."/>
            <person name="Dunbar C."/>
            <person name="Freedman E."/>
            <person name="Gearin G."/>
            <person name="Goldberg J."/>
            <person name="Griggs A."/>
            <person name="Gujja S."/>
            <person name="Heiman D."/>
            <person name="Howarth C."/>
            <person name="Larson L."/>
            <person name="Lui A."/>
            <person name="MacDonald P.J.P."/>
            <person name="Montmayeur A."/>
            <person name="Murphy C."/>
            <person name="Neiman D."/>
            <person name="Pearson M."/>
            <person name="Priest M."/>
            <person name="Roberts A."/>
            <person name="Saif S."/>
            <person name="Shea T."/>
            <person name="Shenoy N."/>
            <person name="Sisk P."/>
            <person name="Stolte C."/>
            <person name="Sykes S."/>
            <person name="Wortman J."/>
            <person name="Nusbaum C."/>
            <person name="Birren B."/>
        </authorList>
    </citation>
    <scope>NUCLEOTIDE SEQUENCE [LARGE SCALE GENOMIC DNA]</scope>
    <source>
        <strain evidence="11 12">ATCC 29453</strain>
    </source>
</reference>
<dbReference type="CDD" id="cd06445">
    <property type="entry name" value="ATase"/>
    <property type="match status" value="1"/>
</dbReference>
<comment type="function">
    <text evidence="8">Involved in the cellular defense against the biological effects of O6-methylguanine (O6-MeG) and O4-methylthymine (O4-MeT) in DNA. Repairs the methylated nucleobase in DNA by stoichiometrically transferring the methyl group to a cysteine residue in the enzyme. This is a suicide reaction: the enzyme is irreversibly inactivated.</text>
</comment>
<dbReference type="SUPFAM" id="SSF46767">
    <property type="entry name" value="Methylated DNA-protein cysteine methyltransferase, C-terminal domain"/>
    <property type="match status" value="1"/>
</dbReference>
<gene>
    <name evidence="11" type="ORF">HMPREF9021_01644</name>
</gene>
<dbReference type="HOGENOM" id="CLU_000445_52_2_4"/>
<dbReference type="PANTHER" id="PTHR10815:SF5">
    <property type="entry name" value="METHYLATED-DNA--PROTEIN-CYSTEINE METHYLTRANSFERASE"/>
    <property type="match status" value="1"/>
</dbReference>
<comment type="subcellular location">
    <subcellularLocation>
        <location evidence="8">Cytoplasm</location>
    </subcellularLocation>
</comment>
<dbReference type="EC" id="2.1.1.63" evidence="8"/>
<dbReference type="InterPro" id="IPR001497">
    <property type="entry name" value="MethylDNA_cys_MeTrfase_AS"/>
</dbReference>
<feature type="domain" description="Methylated-DNA-[protein]-cysteine S-methyltransferase DNA binding" evidence="9">
    <location>
        <begin position="108"/>
        <end position="187"/>
    </location>
</feature>
<keyword evidence="3 8" id="KW-0489">Methyltransferase</keyword>
<dbReference type="AlphaFoldDB" id="V9HKQ7"/>
<organism evidence="11 12">
    <name type="scientific">Simonsiella muelleri ATCC 29453</name>
    <dbReference type="NCBI Taxonomy" id="641147"/>
    <lineage>
        <taxon>Bacteria</taxon>
        <taxon>Pseudomonadati</taxon>
        <taxon>Pseudomonadota</taxon>
        <taxon>Betaproteobacteria</taxon>
        <taxon>Neisseriales</taxon>
        <taxon>Neisseriaceae</taxon>
        <taxon>Simonsiella</taxon>
    </lineage>
</organism>
<evidence type="ECO:0000256" key="8">
    <source>
        <dbReference type="HAMAP-Rule" id="MF_00772"/>
    </source>
</evidence>
<dbReference type="GO" id="GO:0003908">
    <property type="term" value="F:methylated-DNA-[protein]-cysteine S-methyltransferase activity"/>
    <property type="evidence" value="ECO:0007669"/>
    <property type="project" value="UniProtKB-UniRule"/>
</dbReference>
<dbReference type="Proteomes" id="UP000017813">
    <property type="component" value="Unassembled WGS sequence"/>
</dbReference>
<dbReference type="Gene3D" id="1.10.10.10">
    <property type="entry name" value="Winged helix-like DNA-binding domain superfamily/Winged helix DNA-binding domain"/>
    <property type="match status" value="1"/>
</dbReference>
<evidence type="ECO:0000256" key="7">
    <source>
        <dbReference type="ARBA" id="ARBA00049348"/>
    </source>
</evidence>
<dbReference type="Pfam" id="PF02870">
    <property type="entry name" value="Methyltransf_1N"/>
    <property type="match status" value="1"/>
</dbReference>
<dbReference type="NCBIfam" id="TIGR00589">
    <property type="entry name" value="ogt"/>
    <property type="match status" value="1"/>
</dbReference>
<proteinExistence type="inferred from homology"/>
<name>V9HKQ7_9NEIS</name>
<evidence type="ECO:0000256" key="1">
    <source>
        <dbReference type="ARBA" id="ARBA00001286"/>
    </source>
</evidence>
<dbReference type="PROSITE" id="PS00374">
    <property type="entry name" value="MGMT"/>
    <property type="match status" value="1"/>
</dbReference>
<protein>
    <recommendedName>
        <fullName evidence="8">Methylated-DNA--protein-cysteine methyltransferase</fullName>
        <ecNumber evidence="8">2.1.1.63</ecNumber>
    </recommendedName>
    <alternativeName>
        <fullName evidence="8">6-O-methylguanine-DNA methyltransferase</fullName>
        <shortName evidence="8">MGMT</shortName>
    </alternativeName>
    <alternativeName>
        <fullName evidence="8">O-6-methylguanine-DNA-alkyltransferase</fullName>
    </alternativeName>
</protein>
<reference evidence="11 12" key="1">
    <citation type="submission" date="2010-03" db="EMBL/GenBank/DDBJ databases">
        <authorList>
            <consortium name="The Broad Institute Genome Sequencing Platform"/>
            <person name="Ward D."/>
            <person name="Earl A."/>
            <person name="Feldgarden M."/>
            <person name="Gevers D."/>
            <person name="Young S."/>
            <person name="Zeng Q."/>
            <person name="Koehrsen M."/>
            <person name="Alvarado L."/>
            <person name="Berlin A.M."/>
            <person name="Borenstein D."/>
            <person name="Chapman S.B."/>
            <person name="Chen Z."/>
            <person name="Engels R."/>
            <person name="Freedman E."/>
            <person name="Gellesch M."/>
            <person name="Goldberg J."/>
            <person name="Griggs A."/>
            <person name="Gujja S."/>
            <person name="Heilman E.R."/>
            <person name="Heiman D.I."/>
            <person name="Hepburn T.A."/>
            <person name="Howarth C."/>
            <person name="Jen D."/>
            <person name="Larson L."/>
            <person name="Mehta T."/>
            <person name="Park D."/>
            <person name="Pearson M."/>
            <person name="Richards J."/>
            <person name="Roberts A."/>
            <person name="Saif S."/>
            <person name="Shea T.D."/>
            <person name="Shenoy N."/>
            <person name="Sisk P."/>
            <person name="Stolte C."/>
            <person name="Sykes S.N."/>
            <person name="Walk T."/>
            <person name="White J."/>
            <person name="Yandava C."/>
            <person name="Izard J."/>
            <person name="Baranova O.V."/>
            <person name="Blanton J.M."/>
            <person name="Tanner A.C."/>
            <person name="Dewhirst F."/>
            <person name="Haas B."/>
            <person name="Nusbaum C."/>
            <person name="Birren B."/>
        </authorList>
    </citation>
    <scope>NUCLEOTIDE SEQUENCE [LARGE SCALE GENOMIC DNA]</scope>
    <source>
        <strain evidence="11 12">ATCC 29453</strain>
    </source>
</reference>
<dbReference type="OrthoDB" id="9811249at2"/>
<dbReference type="RefSeq" id="WP_002642276.1">
    <property type="nucleotide sequence ID" value="NZ_CP019448.1"/>
</dbReference>
<evidence type="ECO:0000256" key="3">
    <source>
        <dbReference type="ARBA" id="ARBA00022603"/>
    </source>
</evidence>
<evidence type="ECO:0000256" key="5">
    <source>
        <dbReference type="ARBA" id="ARBA00022763"/>
    </source>
</evidence>
<evidence type="ECO:0000256" key="6">
    <source>
        <dbReference type="ARBA" id="ARBA00023204"/>
    </source>
</evidence>
<evidence type="ECO:0000313" key="11">
    <source>
        <dbReference type="EMBL" id="EFG30674.1"/>
    </source>
</evidence>
<dbReference type="HAMAP" id="MF_00772">
    <property type="entry name" value="OGT"/>
    <property type="match status" value="1"/>
</dbReference>
<keyword evidence="12" id="KW-1185">Reference proteome</keyword>
<feature type="domain" description="Methylguanine DNA methyltransferase ribonuclease-like" evidence="10">
    <location>
        <begin position="30"/>
        <end position="104"/>
    </location>
</feature>
<feature type="active site" description="Nucleophile; methyl group acceptor" evidence="8">
    <location>
        <position position="159"/>
    </location>
</feature>
<keyword evidence="2 8" id="KW-0963">Cytoplasm</keyword>
<dbReference type="KEGG" id="smur:BWP33_11795"/>
<evidence type="ECO:0000259" key="10">
    <source>
        <dbReference type="Pfam" id="PF02870"/>
    </source>
</evidence>
<evidence type="ECO:0000256" key="2">
    <source>
        <dbReference type="ARBA" id="ARBA00022490"/>
    </source>
</evidence>
<comment type="similarity">
    <text evidence="8">Belongs to the MGMT family.</text>
</comment>
<sequence length="194" mass="21338">MNTETEIAQYFNKLNFRQPETANTLHAQIVPTSLGEMLAICSATGLCLLEFVGQPRLEREIHQIAQAKRAAIVFQPHDLLKEVAQQVQSYFSGSLKNFSVPIDFVGTDFQQRVWHILQTIPYGKTISYAEQATKLGNPKAVRAVAAANGCNKISIIVPCHRVIGSNGTLTGYAGGLSRKQFLLDLESYAGCLKI</sequence>
<accession>V9HKQ7</accession>
<dbReference type="STRING" id="641147.HMPREF9021_01644"/>